<comment type="caution">
    <text evidence="2">The sequence shown here is derived from an EMBL/GenBank/DDBJ whole genome shotgun (WGS) entry which is preliminary data.</text>
</comment>
<proteinExistence type="predicted"/>
<evidence type="ECO:0000313" key="2">
    <source>
        <dbReference type="EMBL" id="POS84957.1"/>
    </source>
</evidence>
<feature type="chain" id="PRO_5015716214" evidence="1">
    <location>
        <begin position="21"/>
        <end position="421"/>
    </location>
</feature>
<sequence>MLFSLAKVALTLIVVTKTASTGLEQVQSTLTQPAYYDCGSWIFNENLIQVMLNKMGTDIDILAVPFIELLYDLELGYWKIDIPKDLGTPKSSNHIRQESFFYLILSQSKQIVDVVIQMTNGHYIKCKRVDKSMPQPTNTDQNEYGYECGHDLFSHEVVQMSADLALSNWGRSKLYPAPYHGPLYLPKSDYWIFPLSREMKEHQAGRVPEHTYLVVINPAGKVIDVVAELMQGDYIKCVRTTKVPPDFGPDQDLRLGYSCGLEFFDINHIKRTAKFAMSRMLQKERRLYPKIYKDNSIEGFIFPLLPHGRFYILGHRSYKHFIVTNLNFSFQFAVARTSKGLVPCEESLRGIEVVPLETDDFRCTYSKTNFENERLLELVEIACKSLGTRSKRFPAIYNGPVFNIPGPYLTWPIKPGNTASG</sequence>
<dbReference type="OrthoDB" id="10481512at2759"/>
<evidence type="ECO:0000313" key="3">
    <source>
        <dbReference type="Proteomes" id="UP000237438"/>
    </source>
</evidence>
<dbReference type="EMBL" id="PEDP01000785">
    <property type="protein sequence ID" value="POS84957.1"/>
    <property type="molecule type" value="Genomic_DNA"/>
</dbReference>
<feature type="non-terminal residue" evidence="2">
    <location>
        <position position="421"/>
    </location>
</feature>
<keyword evidence="1" id="KW-0732">Signal</keyword>
<accession>A0A2S4PSE4</accession>
<dbReference type="AlphaFoldDB" id="A0A2S4PSE4"/>
<organism evidence="2 3">
    <name type="scientific">Erysiphe pulchra</name>
    <dbReference type="NCBI Taxonomy" id="225359"/>
    <lineage>
        <taxon>Eukaryota</taxon>
        <taxon>Fungi</taxon>
        <taxon>Dikarya</taxon>
        <taxon>Ascomycota</taxon>
        <taxon>Pezizomycotina</taxon>
        <taxon>Leotiomycetes</taxon>
        <taxon>Erysiphales</taxon>
        <taxon>Erysiphaceae</taxon>
        <taxon>Erysiphe</taxon>
    </lineage>
</organism>
<keyword evidence="3" id="KW-1185">Reference proteome</keyword>
<evidence type="ECO:0000256" key="1">
    <source>
        <dbReference type="SAM" id="SignalP"/>
    </source>
</evidence>
<feature type="signal peptide" evidence="1">
    <location>
        <begin position="1"/>
        <end position="20"/>
    </location>
</feature>
<protein>
    <submittedName>
        <fullName evidence="2">Uncharacterized protein</fullName>
    </submittedName>
</protein>
<gene>
    <name evidence="2" type="ORF">EPUL_003271</name>
</gene>
<name>A0A2S4PSE4_9PEZI</name>
<reference evidence="2 3" key="1">
    <citation type="submission" date="2017-10" db="EMBL/GenBank/DDBJ databases">
        <title>Development of genomic resources for the powdery mildew, Erysiphe pulchra.</title>
        <authorList>
            <person name="Wadl P.A."/>
            <person name="Mack B.M."/>
            <person name="Moore G."/>
            <person name="Beltz S.B."/>
        </authorList>
    </citation>
    <scope>NUCLEOTIDE SEQUENCE [LARGE SCALE GENOMIC DNA]</scope>
    <source>
        <strain evidence="2">Cflorida</strain>
    </source>
</reference>
<dbReference type="Proteomes" id="UP000237438">
    <property type="component" value="Unassembled WGS sequence"/>
</dbReference>